<dbReference type="EMBL" id="GL988045">
    <property type="protein sequence ID" value="EGS18558.1"/>
    <property type="molecule type" value="Genomic_DNA"/>
</dbReference>
<keyword evidence="1" id="KW-0812">Transmembrane</keyword>
<dbReference type="HOGENOM" id="CLU_550027_0_0_1"/>
<feature type="transmembrane region" description="Helical" evidence="1">
    <location>
        <begin position="309"/>
        <end position="331"/>
    </location>
</feature>
<evidence type="ECO:0000313" key="3">
    <source>
        <dbReference type="Proteomes" id="UP000008066"/>
    </source>
</evidence>
<feature type="transmembrane region" description="Helical" evidence="1">
    <location>
        <begin position="392"/>
        <end position="412"/>
    </location>
</feature>
<dbReference type="eggNOG" id="ENOG502T73Z">
    <property type="taxonomic scope" value="Eukaryota"/>
</dbReference>
<evidence type="ECO:0000256" key="1">
    <source>
        <dbReference type="SAM" id="Phobius"/>
    </source>
</evidence>
<proteinExistence type="predicted"/>
<evidence type="ECO:0000313" key="2">
    <source>
        <dbReference type="EMBL" id="EGS18558.1"/>
    </source>
</evidence>
<feature type="transmembrane region" description="Helical" evidence="1">
    <location>
        <begin position="343"/>
        <end position="363"/>
    </location>
</feature>
<feature type="transmembrane region" description="Helical" evidence="1">
    <location>
        <begin position="270"/>
        <end position="289"/>
    </location>
</feature>
<dbReference type="Proteomes" id="UP000008066">
    <property type="component" value="Unassembled WGS sequence"/>
</dbReference>
<dbReference type="OrthoDB" id="4225064at2759"/>
<reference evidence="2 3" key="1">
    <citation type="journal article" date="2011" name="Cell">
        <title>Insight into structure and assembly of the nuclear pore complex by utilizing the genome of a eukaryotic thermophile.</title>
        <authorList>
            <person name="Amlacher S."/>
            <person name="Sarges P."/>
            <person name="Flemming D."/>
            <person name="van Noort V."/>
            <person name="Kunze R."/>
            <person name="Devos D.P."/>
            <person name="Arumugam M."/>
            <person name="Bork P."/>
            <person name="Hurt E."/>
        </authorList>
    </citation>
    <scope>NUCLEOTIDE SEQUENCE [LARGE SCALE GENOMIC DNA]</scope>
    <source>
        <strain evidence="3">DSM 1495 / CBS 144.50 / IMI 039719</strain>
    </source>
</reference>
<keyword evidence="1" id="KW-1133">Transmembrane helix</keyword>
<gene>
    <name evidence="2" type="ORF">CTHT_0051620</name>
</gene>
<accession>G0SDF7</accession>
<dbReference type="KEGG" id="cthr:CTHT_0051620"/>
<keyword evidence="3" id="KW-1185">Reference proteome</keyword>
<dbReference type="GeneID" id="18259200"/>
<name>G0SDF7_CHATD</name>
<keyword evidence="1" id="KW-0472">Membrane</keyword>
<dbReference type="AlphaFoldDB" id="G0SDF7"/>
<feature type="transmembrane region" description="Helical" evidence="1">
    <location>
        <begin position="369"/>
        <end position="385"/>
    </location>
</feature>
<sequence length="468" mass="51241">MFITPYTVPVAVSAASPTAIPPITTTIISLATASLSPRVYVPGLEDAVPTEPPEPLDCIIASTFSSYPATTCLPYSAYFPLQKTRGIDAACFTLTGPSDWVPVSLPYYEVDMDSCSSVKAVTTTSYSWYHGWYGDEIKTYTMTYPGRVSCRWHMTEDNLEYCEKVSPLGWAALVMTFLTIQVSWWASDLPLLSKPRDQGGGLRAYLDAVVWACVRANSPMSAGMVALYCGPGPAHAARIYYQGVRTGPDGHLFDGRTPNPRWRPGRSLKYWTSVLNECISLITAIITIVKACTKTVREDQEPIPFSESSWVVPTLPTTLVGLFLLALELLLPPETKVQKRWMWILFVGCLAIGGGLTALLWKFDASTRDMWYIIMILYFFMSAPISEFGRRAGWAILGAWMVRAGGVTVAAFNHYGAGQPWCRIPGNGFAIAHAVLGAISTILAFEGLLSLKKLGALEGPEQRSIAIA</sequence>
<feature type="transmembrane region" description="Helical" evidence="1">
    <location>
        <begin position="424"/>
        <end position="445"/>
    </location>
</feature>
<protein>
    <submittedName>
        <fullName evidence="2">Uncharacterized protein</fullName>
    </submittedName>
</protein>
<organism evidence="3">
    <name type="scientific">Chaetomium thermophilum (strain DSM 1495 / CBS 144.50 / IMI 039719)</name>
    <name type="common">Thermochaetoides thermophila</name>
    <dbReference type="NCBI Taxonomy" id="759272"/>
    <lineage>
        <taxon>Eukaryota</taxon>
        <taxon>Fungi</taxon>
        <taxon>Dikarya</taxon>
        <taxon>Ascomycota</taxon>
        <taxon>Pezizomycotina</taxon>
        <taxon>Sordariomycetes</taxon>
        <taxon>Sordariomycetidae</taxon>
        <taxon>Sordariales</taxon>
        <taxon>Chaetomiaceae</taxon>
        <taxon>Thermochaetoides</taxon>
    </lineage>
</organism>
<dbReference type="RefSeq" id="XP_006695503.1">
    <property type="nucleotide sequence ID" value="XM_006695440.1"/>
</dbReference>